<gene>
    <name evidence="2" type="ORF">FRX48_07094</name>
</gene>
<feature type="chain" id="PRO_5024437208" evidence="1">
    <location>
        <begin position="25"/>
        <end position="193"/>
    </location>
</feature>
<protein>
    <submittedName>
        <fullName evidence="2">Uncharacterized protein</fullName>
    </submittedName>
</protein>
<keyword evidence="1" id="KW-0732">Signal</keyword>
<evidence type="ECO:0000313" key="2">
    <source>
        <dbReference type="EMBL" id="KAA6408751.1"/>
    </source>
</evidence>
<evidence type="ECO:0000313" key="3">
    <source>
        <dbReference type="Proteomes" id="UP000324767"/>
    </source>
</evidence>
<accession>A0A5M8PH82</accession>
<comment type="caution">
    <text evidence="2">The sequence shown here is derived from an EMBL/GenBank/DDBJ whole genome shotgun (WGS) entry which is preliminary data.</text>
</comment>
<organism evidence="2 3">
    <name type="scientific">Lasallia pustulata</name>
    <dbReference type="NCBI Taxonomy" id="136370"/>
    <lineage>
        <taxon>Eukaryota</taxon>
        <taxon>Fungi</taxon>
        <taxon>Dikarya</taxon>
        <taxon>Ascomycota</taxon>
        <taxon>Pezizomycotina</taxon>
        <taxon>Lecanoromycetes</taxon>
        <taxon>OSLEUM clade</taxon>
        <taxon>Umbilicariomycetidae</taxon>
        <taxon>Umbilicariales</taxon>
        <taxon>Umbilicariaceae</taxon>
        <taxon>Lasallia</taxon>
    </lineage>
</organism>
<dbReference type="AlphaFoldDB" id="A0A5M8PH82"/>
<dbReference type="OrthoDB" id="5294920at2759"/>
<evidence type="ECO:0000256" key="1">
    <source>
        <dbReference type="SAM" id="SignalP"/>
    </source>
</evidence>
<reference evidence="2 3" key="1">
    <citation type="submission" date="2019-09" db="EMBL/GenBank/DDBJ databases">
        <title>The hologenome of the rock-dwelling lichen Lasallia pustulata.</title>
        <authorList>
            <person name="Greshake Tzovaras B."/>
            <person name="Segers F."/>
            <person name="Bicker A."/>
            <person name="Dal Grande F."/>
            <person name="Otte J."/>
            <person name="Hankeln T."/>
            <person name="Schmitt I."/>
            <person name="Ebersberger I."/>
        </authorList>
    </citation>
    <scope>NUCLEOTIDE SEQUENCE [LARGE SCALE GENOMIC DNA]</scope>
    <source>
        <strain evidence="2">A1-1</strain>
    </source>
</reference>
<dbReference type="Proteomes" id="UP000324767">
    <property type="component" value="Unassembled WGS sequence"/>
</dbReference>
<dbReference type="EMBL" id="VXIT01000012">
    <property type="protein sequence ID" value="KAA6408751.1"/>
    <property type="molecule type" value="Genomic_DNA"/>
</dbReference>
<sequence>MPTSRDHRSWLVLAVLLSAVLVRAIPIRSLALVPRGQLCTNAPDTIAGTSDRSSFDRRISVCPYIGSRSATDTVRWDARNSHVYLLLTQSGAIRTDEVAAVLASAWDKVNTHLTTIGDGLLPGEFFEQFQAVALRVWNANNHQTTWEVLKVAILALEDFLDVKRGIGAVVFRIFDGNNQVGQGQIYYAIHQDA</sequence>
<name>A0A5M8PH82_9LECA</name>
<proteinExistence type="predicted"/>
<feature type="signal peptide" evidence="1">
    <location>
        <begin position="1"/>
        <end position="24"/>
    </location>
</feature>